<dbReference type="OrthoDB" id="10064659at2759"/>
<sequence length="250" mass="27773">MSWGLSSVFQWSSESIATSSTLLHVLGWGVPAIFTMIGVSKHEIQGDALIGICVLSNSDFSRWTMTLLPLAFCSIFGTLSFAIGLCALRKVKDTMKIDENSNKKLQVFVLRMTTFSLSILIPNFIQLILKFYEADHQSSWERKFYEENCDELIVPCPLTKLHAEAPSNGLIIFKYFVLLAPGLSPLVWIANSKTLKNLSWRSDNSATTSSSCIKSNLLEEKSSLAGDSRADSVEQPVTSSPQLDSRFVYV</sequence>
<accession>E4WTC7</accession>
<evidence type="ECO:0000313" key="9">
    <source>
        <dbReference type="EMBL" id="CBY06958.1"/>
    </source>
</evidence>
<dbReference type="PROSITE" id="PS50261">
    <property type="entry name" value="G_PROTEIN_RECEP_F2_4"/>
    <property type="match status" value="1"/>
</dbReference>
<dbReference type="SMART" id="SM01330">
    <property type="entry name" value="Frizzled"/>
    <property type="match status" value="1"/>
</dbReference>
<evidence type="ECO:0000256" key="4">
    <source>
        <dbReference type="ARBA" id="ARBA00022989"/>
    </source>
</evidence>
<feature type="transmembrane region" description="Helical" evidence="7">
    <location>
        <begin position="171"/>
        <end position="191"/>
    </location>
</feature>
<dbReference type="GO" id="GO:0004888">
    <property type="term" value="F:transmembrane signaling receptor activity"/>
    <property type="evidence" value="ECO:0007669"/>
    <property type="project" value="InterPro"/>
</dbReference>
<evidence type="ECO:0000313" key="10">
    <source>
        <dbReference type="Proteomes" id="UP000001307"/>
    </source>
</evidence>
<dbReference type="InterPro" id="IPR000539">
    <property type="entry name" value="Frizzled/Smoothened_7TM"/>
</dbReference>
<dbReference type="AlphaFoldDB" id="E4WTC7"/>
<feature type="transmembrane region" description="Helical" evidence="7">
    <location>
        <begin position="67"/>
        <end position="88"/>
    </location>
</feature>
<protein>
    <recommendedName>
        <fullName evidence="8">G-protein coupled receptors family 2 profile 2 domain-containing protein</fullName>
    </recommendedName>
</protein>
<dbReference type="Gene3D" id="1.20.1070.10">
    <property type="entry name" value="Rhodopsin 7-helix transmembrane proteins"/>
    <property type="match status" value="1"/>
</dbReference>
<name>E4WTC7_OIKDI</name>
<keyword evidence="5 7" id="KW-0472">Membrane</keyword>
<evidence type="ECO:0000256" key="5">
    <source>
        <dbReference type="ARBA" id="ARBA00023136"/>
    </source>
</evidence>
<evidence type="ECO:0000259" key="8">
    <source>
        <dbReference type="PROSITE" id="PS50261"/>
    </source>
</evidence>
<comment type="subcellular location">
    <subcellularLocation>
        <location evidence="1">Membrane</location>
        <topology evidence="1">Multi-pass membrane protein</topology>
    </subcellularLocation>
</comment>
<dbReference type="PRINTS" id="PR00489">
    <property type="entry name" value="FRIZZLED"/>
</dbReference>
<comment type="similarity">
    <text evidence="2">Belongs to the G-protein coupled receptor Fz/Smo family.</text>
</comment>
<dbReference type="EMBL" id="FN653016">
    <property type="protein sequence ID" value="CBY06958.1"/>
    <property type="molecule type" value="Genomic_DNA"/>
</dbReference>
<dbReference type="Pfam" id="PF01534">
    <property type="entry name" value="Frizzled"/>
    <property type="match status" value="1"/>
</dbReference>
<evidence type="ECO:0000256" key="1">
    <source>
        <dbReference type="ARBA" id="ARBA00004141"/>
    </source>
</evidence>
<evidence type="ECO:0000256" key="3">
    <source>
        <dbReference type="ARBA" id="ARBA00022692"/>
    </source>
</evidence>
<proteinExistence type="inferred from homology"/>
<evidence type="ECO:0000256" key="7">
    <source>
        <dbReference type="SAM" id="Phobius"/>
    </source>
</evidence>
<reference evidence="9" key="1">
    <citation type="journal article" date="2010" name="Science">
        <title>Plasticity of animal genome architecture unmasked by rapid evolution of a pelagic tunicate.</title>
        <authorList>
            <person name="Denoeud F."/>
            <person name="Henriet S."/>
            <person name="Mungpakdee S."/>
            <person name="Aury J.M."/>
            <person name="Da Silva C."/>
            <person name="Brinkmann H."/>
            <person name="Mikhaleva J."/>
            <person name="Olsen L.C."/>
            <person name="Jubin C."/>
            <person name="Canestro C."/>
            <person name="Bouquet J.M."/>
            <person name="Danks G."/>
            <person name="Poulain J."/>
            <person name="Campsteijn C."/>
            <person name="Adamski M."/>
            <person name="Cross I."/>
            <person name="Yadetie F."/>
            <person name="Muffato M."/>
            <person name="Louis A."/>
            <person name="Butcher S."/>
            <person name="Tsagkogeorga G."/>
            <person name="Konrad A."/>
            <person name="Singh S."/>
            <person name="Jensen M.F."/>
            <person name="Cong E.H."/>
            <person name="Eikeseth-Otteraa H."/>
            <person name="Noel B."/>
            <person name="Anthouard V."/>
            <person name="Porcel B.M."/>
            <person name="Kachouri-Lafond R."/>
            <person name="Nishino A."/>
            <person name="Ugolini M."/>
            <person name="Chourrout P."/>
            <person name="Nishida H."/>
            <person name="Aasland R."/>
            <person name="Huzurbazar S."/>
            <person name="Westhof E."/>
            <person name="Delsuc F."/>
            <person name="Lehrach H."/>
            <person name="Reinhardt R."/>
            <person name="Weissenbach J."/>
            <person name="Roy S.W."/>
            <person name="Artiguenave F."/>
            <person name="Postlethwait J.H."/>
            <person name="Manak J.R."/>
            <person name="Thompson E.M."/>
            <person name="Jaillon O."/>
            <person name="Du Pasquier L."/>
            <person name="Boudinot P."/>
            <person name="Liberles D.A."/>
            <person name="Volff J.N."/>
            <person name="Philippe H."/>
            <person name="Lenhard B."/>
            <person name="Roest Crollius H."/>
            <person name="Wincker P."/>
            <person name="Chourrout D."/>
        </authorList>
    </citation>
    <scope>NUCLEOTIDE SEQUENCE [LARGE SCALE GENOMIC DNA]</scope>
</reference>
<organism evidence="9">
    <name type="scientific">Oikopleura dioica</name>
    <name type="common">Tunicate</name>
    <dbReference type="NCBI Taxonomy" id="34765"/>
    <lineage>
        <taxon>Eukaryota</taxon>
        <taxon>Metazoa</taxon>
        <taxon>Chordata</taxon>
        <taxon>Tunicata</taxon>
        <taxon>Appendicularia</taxon>
        <taxon>Copelata</taxon>
        <taxon>Oikopleuridae</taxon>
        <taxon>Oikopleura</taxon>
    </lineage>
</organism>
<keyword evidence="4 7" id="KW-1133">Transmembrane helix</keyword>
<dbReference type="InParanoid" id="E4WTC7"/>
<dbReference type="InterPro" id="IPR017981">
    <property type="entry name" value="GPCR_2-like_7TM"/>
</dbReference>
<feature type="domain" description="G-protein coupled receptors family 2 profile 2" evidence="8">
    <location>
        <begin position="1"/>
        <end position="197"/>
    </location>
</feature>
<evidence type="ECO:0000256" key="6">
    <source>
        <dbReference type="ARBA" id="ARBA00023170"/>
    </source>
</evidence>
<keyword evidence="3 7" id="KW-0812">Transmembrane</keyword>
<keyword evidence="10" id="KW-1185">Reference proteome</keyword>
<dbReference type="GO" id="GO:0007166">
    <property type="term" value="P:cell surface receptor signaling pathway"/>
    <property type="evidence" value="ECO:0007669"/>
    <property type="project" value="InterPro"/>
</dbReference>
<dbReference type="Proteomes" id="UP000001307">
    <property type="component" value="Unassembled WGS sequence"/>
</dbReference>
<dbReference type="GO" id="GO:0016020">
    <property type="term" value="C:membrane"/>
    <property type="evidence" value="ECO:0007669"/>
    <property type="project" value="UniProtKB-SubCell"/>
</dbReference>
<feature type="transmembrane region" description="Helical" evidence="7">
    <location>
        <begin position="108"/>
        <end position="129"/>
    </location>
</feature>
<gene>
    <name evidence="9" type="ORF">GSOID_T00006034001</name>
</gene>
<keyword evidence="6" id="KW-0675">Receptor</keyword>
<evidence type="ECO:0000256" key="2">
    <source>
        <dbReference type="ARBA" id="ARBA00008077"/>
    </source>
</evidence>